<dbReference type="InterPro" id="IPR036249">
    <property type="entry name" value="Thioredoxin-like_sf"/>
</dbReference>
<keyword evidence="2" id="KW-0472">Membrane</keyword>
<feature type="compositionally biased region" description="Polar residues" evidence="1">
    <location>
        <begin position="1"/>
        <end position="10"/>
    </location>
</feature>
<feature type="compositionally biased region" description="Basic and acidic residues" evidence="1">
    <location>
        <begin position="11"/>
        <end position="25"/>
    </location>
</feature>
<evidence type="ECO:0000256" key="1">
    <source>
        <dbReference type="SAM" id="MobiDB-lite"/>
    </source>
</evidence>
<gene>
    <name evidence="4" type="ORF">UFOPK2370_01079</name>
</gene>
<feature type="region of interest" description="Disordered" evidence="1">
    <location>
        <begin position="1"/>
        <end position="31"/>
    </location>
</feature>
<feature type="domain" description="Thioredoxin-like fold" evidence="3">
    <location>
        <begin position="111"/>
        <end position="258"/>
    </location>
</feature>
<sequence length="293" mass="30932">MSSNNRPTRSQQREEARAKAKAMREQHKKAERRKGLLVKASIALAVVGAAAVIASVVIGGMAGNVNSAQSDTPLNQTSNNGFLVGANGEMFTASSTPTPTPSPGATAVPVSPVKIITYVDYACPFCAYFENANIDQIKGWLDTGVATLEVRPLSFLDGRGSPNEYSSRAANATACVASYSPNNYFAFSKALFETQPAEGTAGPNNSQLFATAKSVGITNESKIESCIKDKSFGKWILKTTDATFEAGVPEFSPTFWAEKNGTPAVFVNGQHYKGGVDNPAQFAQFVLGIAAGN</sequence>
<evidence type="ECO:0000256" key="2">
    <source>
        <dbReference type="SAM" id="Phobius"/>
    </source>
</evidence>
<reference evidence="4" key="1">
    <citation type="submission" date="2020-05" db="EMBL/GenBank/DDBJ databases">
        <authorList>
            <person name="Chiriac C."/>
            <person name="Salcher M."/>
            <person name="Ghai R."/>
            <person name="Kavagutti S V."/>
        </authorList>
    </citation>
    <scope>NUCLEOTIDE SEQUENCE</scope>
</reference>
<evidence type="ECO:0000313" key="4">
    <source>
        <dbReference type="EMBL" id="CAB4692939.1"/>
    </source>
</evidence>
<proteinExistence type="predicted"/>
<dbReference type="Pfam" id="PF13462">
    <property type="entry name" value="Thioredoxin_4"/>
    <property type="match status" value="1"/>
</dbReference>
<evidence type="ECO:0000259" key="3">
    <source>
        <dbReference type="Pfam" id="PF13462"/>
    </source>
</evidence>
<feature type="transmembrane region" description="Helical" evidence="2">
    <location>
        <begin position="36"/>
        <end position="62"/>
    </location>
</feature>
<name>A0A6J6P234_9ZZZZ</name>
<dbReference type="SUPFAM" id="SSF52833">
    <property type="entry name" value="Thioredoxin-like"/>
    <property type="match status" value="1"/>
</dbReference>
<keyword evidence="2" id="KW-0812">Transmembrane</keyword>
<dbReference type="Gene3D" id="3.40.30.10">
    <property type="entry name" value="Glutaredoxin"/>
    <property type="match status" value="1"/>
</dbReference>
<organism evidence="4">
    <name type="scientific">freshwater metagenome</name>
    <dbReference type="NCBI Taxonomy" id="449393"/>
    <lineage>
        <taxon>unclassified sequences</taxon>
        <taxon>metagenomes</taxon>
        <taxon>ecological metagenomes</taxon>
    </lineage>
</organism>
<protein>
    <submittedName>
        <fullName evidence="4">Unannotated protein</fullName>
    </submittedName>
</protein>
<accession>A0A6J6P234</accession>
<dbReference type="EMBL" id="CAEZXK010000039">
    <property type="protein sequence ID" value="CAB4692939.1"/>
    <property type="molecule type" value="Genomic_DNA"/>
</dbReference>
<keyword evidence="2" id="KW-1133">Transmembrane helix</keyword>
<dbReference type="InterPro" id="IPR012336">
    <property type="entry name" value="Thioredoxin-like_fold"/>
</dbReference>
<dbReference type="AlphaFoldDB" id="A0A6J6P234"/>